<dbReference type="EMBL" id="GBRH01227889">
    <property type="protein sequence ID" value="JAD70006.1"/>
    <property type="molecule type" value="Transcribed_RNA"/>
</dbReference>
<reference evidence="2" key="2">
    <citation type="journal article" date="2015" name="Data Brief">
        <title>Shoot transcriptome of the giant reed, Arundo donax.</title>
        <authorList>
            <person name="Barrero R.A."/>
            <person name="Guerrero F.D."/>
            <person name="Moolhuijzen P."/>
            <person name="Goolsby J.A."/>
            <person name="Tidwell J."/>
            <person name="Bellgard S.E."/>
            <person name="Bellgard M.I."/>
        </authorList>
    </citation>
    <scope>NUCLEOTIDE SEQUENCE</scope>
    <source>
        <tissue evidence="2">Shoot tissue taken approximately 20 cm above the soil surface</tissue>
    </source>
</reference>
<feature type="compositionally biased region" description="Polar residues" evidence="1">
    <location>
        <begin position="8"/>
        <end position="20"/>
    </location>
</feature>
<reference evidence="2" key="1">
    <citation type="submission" date="2014-09" db="EMBL/GenBank/DDBJ databases">
        <authorList>
            <person name="Magalhaes I.L.F."/>
            <person name="Oliveira U."/>
            <person name="Santos F.R."/>
            <person name="Vidigal T.H.D.A."/>
            <person name="Brescovit A.D."/>
            <person name="Santos A.J."/>
        </authorList>
    </citation>
    <scope>NUCLEOTIDE SEQUENCE</scope>
    <source>
        <tissue evidence="2">Shoot tissue taken approximately 20 cm above the soil surface</tissue>
    </source>
</reference>
<dbReference type="AlphaFoldDB" id="A0A0A9C372"/>
<protein>
    <submittedName>
        <fullName evidence="2">Uncharacterized protein</fullName>
    </submittedName>
</protein>
<sequence>MCRVSRISKAQTKPHNQQNVQWSVSAQTKANQKRIQPRNFRTIPCYSSYRWSLIRPVANQAHLARPTKAAQHSA</sequence>
<name>A0A0A9C372_ARUDO</name>
<feature type="region of interest" description="Disordered" evidence="1">
    <location>
        <begin position="1"/>
        <end position="20"/>
    </location>
</feature>
<accession>A0A0A9C372</accession>
<proteinExistence type="predicted"/>
<evidence type="ECO:0000313" key="2">
    <source>
        <dbReference type="EMBL" id="JAD70006.1"/>
    </source>
</evidence>
<organism evidence="2">
    <name type="scientific">Arundo donax</name>
    <name type="common">Giant reed</name>
    <name type="synonym">Donax arundinaceus</name>
    <dbReference type="NCBI Taxonomy" id="35708"/>
    <lineage>
        <taxon>Eukaryota</taxon>
        <taxon>Viridiplantae</taxon>
        <taxon>Streptophyta</taxon>
        <taxon>Embryophyta</taxon>
        <taxon>Tracheophyta</taxon>
        <taxon>Spermatophyta</taxon>
        <taxon>Magnoliopsida</taxon>
        <taxon>Liliopsida</taxon>
        <taxon>Poales</taxon>
        <taxon>Poaceae</taxon>
        <taxon>PACMAD clade</taxon>
        <taxon>Arundinoideae</taxon>
        <taxon>Arundineae</taxon>
        <taxon>Arundo</taxon>
    </lineage>
</organism>
<evidence type="ECO:0000256" key="1">
    <source>
        <dbReference type="SAM" id="MobiDB-lite"/>
    </source>
</evidence>